<name>A0A844KCK4_9FIRM</name>
<dbReference type="AlphaFoldDB" id="A0A844KCK4"/>
<sequence length="110" mass="12962">MTQGELSRILHELDCPVNEGVSSLKNEKVFPRIDYWEILWEDTMASGDDYENEITWQISFYARKPRDPKLIALKNRLNELDYHPTIAHEYVTEDRVWHSYFSITTDGVIG</sequence>
<reference evidence="1 2" key="1">
    <citation type="journal article" date="2019" name="Nat. Med.">
        <title>A library of human gut bacterial isolates paired with longitudinal multiomics data enables mechanistic microbiome research.</title>
        <authorList>
            <person name="Poyet M."/>
            <person name="Groussin M."/>
            <person name="Gibbons S.M."/>
            <person name="Avila-Pacheco J."/>
            <person name="Jiang X."/>
            <person name="Kearney S.M."/>
            <person name="Perrotta A.R."/>
            <person name="Berdy B."/>
            <person name="Zhao S."/>
            <person name="Lieberman T.D."/>
            <person name="Swanson P.K."/>
            <person name="Smith M."/>
            <person name="Roesemann S."/>
            <person name="Alexander J.E."/>
            <person name="Rich S.A."/>
            <person name="Livny J."/>
            <person name="Vlamakis H."/>
            <person name="Clish C."/>
            <person name="Bullock K."/>
            <person name="Deik A."/>
            <person name="Scott J."/>
            <person name="Pierce K.A."/>
            <person name="Xavier R.J."/>
            <person name="Alm E.J."/>
        </authorList>
    </citation>
    <scope>NUCLEOTIDE SEQUENCE [LARGE SCALE GENOMIC DNA]</scope>
    <source>
        <strain evidence="1 2">BIOML-A1</strain>
    </source>
</reference>
<dbReference type="Proteomes" id="UP000448177">
    <property type="component" value="Unassembled WGS sequence"/>
</dbReference>
<evidence type="ECO:0000313" key="2">
    <source>
        <dbReference type="Proteomes" id="UP000448177"/>
    </source>
</evidence>
<proteinExistence type="predicted"/>
<comment type="caution">
    <text evidence="1">The sequence shown here is derived from an EMBL/GenBank/DDBJ whole genome shotgun (WGS) entry which is preliminary data.</text>
</comment>
<gene>
    <name evidence="1" type="ORF">GMD21_05745</name>
</gene>
<keyword evidence="2" id="KW-1185">Reference proteome</keyword>
<accession>A0A844KCK4</accession>
<evidence type="ECO:0000313" key="1">
    <source>
        <dbReference type="EMBL" id="MTR76185.1"/>
    </source>
</evidence>
<protein>
    <submittedName>
        <fullName evidence="1">Uncharacterized protein</fullName>
    </submittedName>
</protein>
<dbReference type="EMBL" id="WNAF01000002">
    <property type="protein sequence ID" value="MTR76185.1"/>
    <property type="molecule type" value="Genomic_DNA"/>
</dbReference>
<organism evidence="1 2">
    <name type="scientific">Mediterraneibacter faecis</name>
    <dbReference type="NCBI Taxonomy" id="592978"/>
    <lineage>
        <taxon>Bacteria</taxon>
        <taxon>Bacillati</taxon>
        <taxon>Bacillota</taxon>
        <taxon>Clostridia</taxon>
        <taxon>Lachnospirales</taxon>
        <taxon>Lachnospiraceae</taxon>
        <taxon>Mediterraneibacter</taxon>
    </lineage>
</organism>
<dbReference type="RefSeq" id="WP_155203872.1">
    <property type="nucleotide sequence ID" value="NZ_WNAF01000002.1"/>
</dbReference>